<dbReference type="InterPro" id="IPR024078">
    <property type="entry name" value="LmbE-like_dom_sf"/>
</dbReference>
<dbReference type="PANTHER" id="PTHR12993">
    <property type="entry name" value="N-ACETYLGLUCOSAMINYL-PHOSPHATIDYLINOSITOL DE-N-ACETYLASE-RELATED"/>
    <property type="match status" value="1"/>
</dbReference>
<dbReference type="PANTHER" id="PTHR12993:SF30">
    <property type="entry name" value="N-ACETYL-ALPHA-D-GLUCOSAMINYL L-MALATE DEACETYLASE 1"/>
    <property type="match status" value="1"/>
</dbReference>
<sequence>MKLDVLAFGAHPDDVELACSGTLLKLISEGKKVGIIDLTKGELGTRGTEFTRQEEAAAASSILGIEERVNLDLGDGIFDLSHKNKLKVIEMIRKYKPTMVLANATHDRHIDHPRAASLVKDAVFLSGLKKIETSLDGTRQEAYRPTSIFHYIQHYHMTPDFVIDITPFQNKKIESVLAYKTQFYNPDHKEDETPISSKRFLRFLDGRAREMGETIGVEFGEGFTSSIPLVYDLKTLL</sequence>
<dbReference type="GO" id="GO:0019213">
    <property type="term" value="F:deacetylase activity"/>
    <property type="evidence" value="ECO:0007669"/>
    <property type="project" value="InterPro"/>
</dbReference>
<reference evidence="1" key="1">
    <citation type="submission" date="2010-05" db="EMBL/GenBank/DDBJ databases">
        <authorList>
            <person name="Genoscope - CEA"/>
        </authorList>
    </citation>
    <scope>NUCLEOTIDE SEQUENCE</scope>
</reference>
<dbReference type="NCBIfam" id="TIGR04001">
    <property type="entry name" value="thiol_BshB1"/>
    <property type="match status" value="1"/>
</dbReference>
<dbReference type="EMBL" id="FQ032816">
    <property type="protein sequence ID" value="CBL87296.1"/>
    <property type="molecule type" value="Genomic_DNA"/>
</dbReference>
<name>F4MMD3_9BACT</name>
<reference evidence="1" key="2">
    <citation type="journal article" date="2012" name="Environ. Microbiol.">
        <title>Genomic content of uncultured Bacteroidetes from contrasting oceanic provinces in the North Atlantic Ocean.</title>
        <authorList>
            <person name="Gomez-Pereira P.R."/>
            <person name="Schuler M."/>
            <person name="Fuchs B.M."/>
            <person name="Bennke C."/>
            <person name="Teeling H."/>
            <person name="Waldmann J."/>
            <person name="Richter M."/>
            <person name="Barbe V."/>
            <person name="Bataille E."/>
            <person name="Glockner F.O."/>
            <person name="Amann R."/>
        </authorList>
    </citation>
    <scope>NUCLEOTIDE SEQUENCE</scope>
</reference>
<proteinExistence type="predicted"/>
<dbReference type="Pfam" id="PF02585">
    <property type="entry name" value="PIG-L"/>
    <property type="match status" value="1"/>
</dbReference>
<protein>
    <submittedName>
        <fullName evidence="1">LmbE family protein</fullName>
    </submittedName>
</protein>
<organism evidence="1">
    <name type="scientific">uncultured Sphingobacteriia bacterium</name>
    <dbReference type="NCBI Taxonomy" id="246143"/>
    <lineage>
        <taxon>Bacteria</taxon>
        <taxon>Pseudomonadati</taxon>
        <taxon>Bacteroidota</taxon>
        <taxon>Sphingobacteriia</taxon>
        <taxon>environmental samples</taxon>
    </lineage>
</organism>
<dbReference type="SUPFAM" id="SSF102588">
    <property type="entry name" value="LmbE-like"/>
    <property type="match status" value="1"/>
</dbReference>
<dbReference type="InterPro" id="IPR003737">
    <property type="entry name" value="GlcNAc_PI_deacetylase-related"/>
</dbReference>
<dbReference type="Gene3D" id="3.40.50.10320">
    <property type="entry name" value="LmbE-like"/>
    <property type="match status" value="1"/>
</dbReference>
<dbReference type="AlphaFoldDB" id="F4MMD3"/>
<evidence type="ECO:0000313" key="1">
    <source>
        <dbReference type="EMBL" id="CBL87296.1"/>
    </source>
</evidence>
<accession>F4MMD3</accession>
<dbReference type="GO" id="GO:0071793">
    <property type="term" value="P:bacillithiol biosynthetic process"/>
    <property type="evidence" value="ECO:0007669"/>
    <property type="project" value="InterPro"/>
</dbReference>
<dbReference type="InterPro" id="IPR023842">
    <property type="entry name" value="Bacillithiol_biosynth_BshB1"/>
</dbReference>
<gene>
    <name evidence="1" type="ORF">S3_972_0009</name>
</gene>
<dbReference type="GO" id="GO:0016811">
    <property type="term" value="F:hydrolase activity, acting on carbon-nitrogen (but not peptide) bonds, in linear amides"/>
    <property type="evidence" value="ECO:0007669"/>
    <property type="project" value="TreeGrafter"/>
</dbReference>